<evidence type="ECO:0000256" key="10">
    <source>
        <dbReference type="ARBA" id="ARBA00038489"/>
    </source>
</evidence>
<dbReference type="Pfam" id="PF00578">
    <property type="entry name" value="AhpC-TSA"/>
    <property type="match status" value="1"/>
</dbReference>
<proteinExistence type="inferred from homology"/>
<comment type="function">
    <text evidence="1">Thiol-specific peroxidase that catalyzes the reduction of hydrogen peroxide and organic hydroperoxides to water and alcohols, respectively. Plays a role in cell protection against oxidative stress by detoxifying peroxides and as sensor of hydrogen peroxide-mediated signaling events.</text>
</comment>
<evidence type="ECO:0000259" key="14">
    <source>
        <dbReference type="PROSITE" id="PS51352"/>
    </source>
</evidence>
<dbReference type="SUPFAM" id="SSF52833">
    <property type="entry name" value="Thioredoxin-like"/>
    <property type="match status" value="1"/>
</dbReference>
<keyword evidence="5" id="KW-0049">Antioxidant</keyword>
<comment type="catalytic activity">
    <reaction evidence="12">
        <text>a hydroperoxide + [thioredoxin]-dithiol = an alcohol + [thioredoxin]-disulfide + H2O</text>
        <dbReference type="Rhea" id="RHEA:62620"/>
        <dbReference type="Rhea" id="RHEA-COMP:10698"/>
        <dbReference type="Rhea" id="RHEA-COMP:10700"/>
        <dbReference type="ChEBI" id="CHEBI:15377"/>
        <dbReference type="ChEBI" id="CHEBI:29950"/>
        <dbReference type="ChEBI" id="CHEBI:30879"/>
        <dbReference type="ChEBI" id="CHEBI:35924"/>
        <dbReference type="ChEBI" id="CHEBI:50058"/>
        <dbReference type="EC" id="1.11.1.24"/>
    </reaction>
</comment>
<sequence length="149" mass="17286">MKVGDIAPDFTILNQQGEEFNLYKNLNRNVLLIFYPKDNTLVCSNQLRDYQLNIEKFNQLDVQLVAINIADKETHKNFCDNIDINFPVLSDVDKKVSEQYSALNLFGQNKRMIVLIGKDKKIKLIRKMFSITYITSDELVKEIISLPLN</sequence>
<evidence type="ECO:0000256" key="13">
    <source>
        <dbReference type="PIRSR" id="PIRSR000239-1"/>
    </source>
</evidence>
<evidence type="ECO:0000256" key="9">
    <source>
        <dbReference type="ARBA" id="ARBA00032824"/>
    </source>
</evidence>
<accession>A0A832G7Q9</accession>
<dbReference type="PANTHER" id="PTHR42801:SF4">
    <property type="entry name" value="AHPC_TSA FAMILY PROTEIN"/>
    <property type="match status" value="1"/>
</dbReference>
<organism evidence="15">
    <name type="scientific">Ignavibacterium album</name>
    <dbReference type="NCBI Taxonomy" id="591197"/>
    <lineage>
        <taxon>Bacteria</taxon>
        <taxon>Pseudomonadati</taxon>
        <taxon>Ignavibacteriota</taxon>
        <taxon>Ignavibacteria</taxon>
        <taxon>Ignavibacteriales</taxon>
        <taxon>Ignavibacteriaceae</taxon>
        <taxon>Ignavibacterium</taxon>
    </lineage>
</organism>
<keyword evidence="4" id="KW-0575">Peroxidase</keyword>
<evidence type="ECO:0000256" key="11">
    <source>
        <dbReference type="ARBA" id="ARBA00042639"/>
    </source>
</evidence>
<evidence type="ECO:0000313" key="15">
    <source>
        <dbReference type="EMBL" id="HGT48821.1"/>
    </source>
</evidence>
<comment type="similarity">
    <text evidence="10">Belongs to the peroxiredoxin family. BCP/PrxQ subfamily.</text>
</comment>
<evidence type="ECO:0000256" key="12">
    <source>
        <dbReference type="ARBA" id="ARBA00049091"/>
    </source>
</evidence>
<evidence type="ECO:0000256" key="2">
    <source>
        <dbReference type="ARBA" id="ARBA00011245"/>
    </source>
</evidence>
<protein>
    <recommendedName>
        <fullName evidence="3">thioredoxin-dependent peroxiredoxin</fullName>
        <ecNumber evidence="3">1.11.1.24</ecNumber>
    </recommendedName>
    <alternativeName>
        <fullName evidence="9">Thioredoxin peroxidase</fullName>
    </alternativeName>
    <alternativeName>
        <fullName evidence="11">Thioredoxin-dependent peroxiredoxin Bcp</fullName>
    </alternativeName>
</protein>
<dbReference type="CDD" id="cd02971">
    <property type="entry name" value="PRX_family"/>
    <property type="match status" value="1"/>
</dbReference>
<evidence type="ECO:0000256" key="3">
    <source>
        <dbReference type="ARBA" id="ARBA00013017"/>
    </source>
</evidence>
<dbReference type="Gene3D" id="3.40.30.10">
    <property type="entry name" value="Glutaredoxin"/>
    <property type="match status" value="1"/>
</dbReference>
<keyword evidence="8" id="KW-0676">Redox-active center</keyword>
<feature type="active site" description="Cysteine sulfenic acid (-SOH) intermediate; for peroxidase activity" evidence="13">
    <location>
        <position position="43"/>
    </location>
</feature>
<keyword evidence="6" id="KW-0560">Oxidoreductase</keyword>
<dbReference type="InterPro" id="IPR000866">
    <property type="entry name" value="AhpC/TSA"/>
</dbReference>
<gene>
    <name evidence="15" type="ORF">ENS56_12345</name>
</gene>
<dbReference type="EMBL" id="DSVI01000019">
    <property type="protein sequence ID" value="HGT48821.1"/>
    <property type="molecule type" value="Genomic_DNA"/>
</dbReference>
<dbReference type="InterPro" id="IPR024706">
    <property type="entry name" value="Peroxiredoxin_AhpC-typ"/>
</dbReference>
<dbReference type="InterPro" id="IPR013766">
    <property type="entry name" value="Thioredoxin_domain"/>
</dbReference>
<dbReference type="PROSITE" id="PS51352">
    <property type="entry name" value="THIOREDOXIN_2"/>
    <property type="match status" value="1"/>
</dbReference>
<dbReference type="InterPro" id="IPR050924">
    <property type="entry name" value="Peroxiredoxin_BCP/PrxQ"/>
</dbReference>
<dbReference type="InterPro" id="IPR036249">
    <property type="entry name" value="Thioredoxin-like_sf"/>
</dbReference>
<evidence type="ECO:0000256" key="5">
    <source>
        <dbReference type="ARBA" id="ARBA00022862"/>
    </source>
</evidence>
<dbReference type="EC" id="1.11.1.24" evidence="3"/>
<dbReference type="PIRSF" id="PIRSF000239">
    <property type="entry name" value="AHPC"/>
    <property type="match status" value="1"/>
</dbReference>
<dbReference type="GO" id="GO:0005737">
    <property type="term" value="C:cytoplasm"/>
    <property type="evidence" value="ECO:0007669"/>
    <property type="project" value="TreeGrafter"/>
</dbReference>
<name>A0A832G7Q9_9BACT</name>
<evidence type="ECO:0000256" key="4">
    <source>
        <dbReference type="ARBA" id="ARBA00022559"/>
    </source>
</evidence>
<comment type="caution">
    <text evidence="15">The sequence shown here is derived from an EMBL/GenBank/DDBJ whole genome shotgun (WGS) entry which is preliminary data.</text>
</comment>
<evidence type="ECO:0000256" key="1">
    <source>
        <dbReference type="ARBA" id="ARBA00003330"/>
    </source>
</evidence>
<feature type="domain" description="Thioredoxin" evidence="14">
    <location>
        <begin position="1"/>
        <end position="149"/>
    </location>
</feature>
<evidence type="ECO:0000256" key="7">
    <source>
        <dbReference type="ARBA" id="ARBA00023157"/>
    </source>
</evidence>
<comment type="subunit">
    <text evidence="2">Monomer.</text>
</comment>
<dbReference type="AlphaFoldDB" id="A0A832G7Q9"/>
<dbReference type="GO" id="GO:0008379">
    <property type="term" value="F:thioredoxin peroxidase activity"/>
    <property type="evidence" value="ECO:0007669"/>
    <property type="project" value="TreeGrafter"/>
</dbReference>
<keyword evidence="7" id="KW-1015">Disulfide bond</keyword>
<evidence type="ECO:0000256" key="6">
    <source>
        <dbReference type="ARBA" id="ARBA00023002"/>
    </source>
</evidence>
<dbReference type="GO" id="GO:0034599">
    <property type="term" value="P:cellular response to oxidative stress"/>
    <property type="evidence" value="ECO:0007669"/>
    <property type="project" value="TreeGrafter"/>
</dbReference>
<evidence type="ECO:0000256" key="8">
    <source>
        <dbReference type="ARBA" id="ARBA00023284"/>
    </source>
</evidence>
<reference evidence="15" key="1">
    <citation type="journal article" date="2020" name="mSystems">
        <title>Genome- and Community-Level Interaction Insights into Carbon Utilization and Element Cycling Functions of Hydrothermarchaeota in Hydrothermal Sediment.</title>
        <authorList>
            <person name="Zhou Z."/>
            <person name="Liu Y."/>
            <person name="Xu W."/>
            <person name="Pan J."/>
            <person name="Luo Z.H."/>
            <person name="Li M."/>
        </authorList>
    </citation>
    <scope>NUCLEOTIDE SEQUENCE [LARGE SCALE GENOMIC DNA]</scope>
    <source>
        <strain evidence="15">SpSt-500</strain>
    </source>
</reference>
<dbReference type="GO" id="GO:0045454">
    <property type="term" value="P:cell redox homeostasis"/>
    <property type="evidence" value="ECO:0007669"/>
    <property type="project" value="TreeGrafter"/>
</dbReference>
<dbReference type="PANTHER" id="PTHR42801">
    <property type="entry name" value="THIOREDOXIN-DEPENDENT PEROXIDE REDUCTASE"/>
    <property type="match status" value="1"/>
</dbReference>